<proteinExistence type="predicted"/>
<comment type="caution">
    <text evidence="7">The sequence shown here is derived from an EMBL/GenBank/DDBJ whole genome shotgun (WGS) entry which is preliminary data.</text>
</comment>
<dbReference type="SUPFAM" id="SSF102114">
    <property type="entry name" value="Radical SAM enzymes"/>
    <property type="match status" value="1"/>
</dbReference>
<dbReference type="InterPro" id="IPR058240">
    <property type="entry name" value="rSAM_sf"/>
</dbReference>
<comment type="cofactor">
    <cofactor evidence="1">
        <name>[4Fe-4S] cluster</name>
        <dbReference type="ChEBI" id="CHEBI:49883"/>
    </cofactor>
</comment>
<accession>A0ABV5N5J2</accession>
<dbReference type="SFLD" id="SFLDG01082">
    <property type="entry name" value="B12-binding_domain_containing"/>
    <property type="match status" value="1"/>
</dbReference>
<dbReference type="SFLD" id="SFLDS00029">
    <property type="entry name" value="Radical_SAM"/>
    <property type="match status" value="1"/>
</dbReference>
<evidence type="ECO:0000313" key="8">
    <source>
        <dbReference type="Proteomes" id="UP001589709"/>
    </source>
</evidence>
<dbReference type="SMART" id="SM00729">
    <property type="entry name" value="Elp3"/>
    <property type="match status" value="1"/>
</dbReference>
<keyword evidence="3" id="KW-0479">Metal-binding</keyword>
<dbReference type="RefSeq" id="WP_381348398.1">
    <property type="nucleotide sequence ID" value="NZ_JBHMCY010000049.1"/>
</dbReference>
<dbReference type="EMBL" id="JBHMCY010000049">
    <property type="protein sequence ID" value="MFB9465568.1"/>
    <property type="molecule type" value="Genomic_DNA"/>
</dbReference>
<dbReference type="PANTHER" id="PTHR43409">
    <property type="entry name" value="ANAEROBIC MAGNESIUM-PROTOPORPHYRIN IX MONOMETHYL ESTER CYCLASE-RELATED"/>
    <property type="match status" value="1"/>
</dbReference>
<evidence type="ECO:0000256" key="5">
    <source>
        <dbReference type="ARBA" id="ARBA00023014"/>
    </source>
</evidence>
<dbReference type="SFLD" id="SFLDF00422">
    <property type="entry name" value="valine_cyclopropanase"/>
    <property type="match status" value="1"/>
</dbReference>
<keyword evidence="4" id="KW-0408">Iron</keyword>
<dbReference type="Proteomes" id="UP001589709">
    <property type="component" value="Unassembled WGS sequence"/>
</dbReference>
<protein>
    <submittedName>
        <fullName evidence="7">B12-binding domain-containing radical SAM protein</fullName>
    </submittedName>
</protein>
<dbReference type="Gene3D" id="3.20.20.70">
    <property type="entry name" value="Aldolase class I"/>
    <property type="match status" value="1"/>
</dbReference>
<feature type="domain" description="Radical SAM core" evidence="6">
    <location>
        <begin position="316"/>
        <end position="577"/>
    </location>
</feature>
<evidence type="ECO:0000259" key="6">
    <source>
        <dbReference type="PROSITE" id="PS51918"/>
    </source>
</evidence>
<dbReference type="PROSITE" id="PS51918">
    <property type="entry name" value="RADICAL_SAM"/>
    <property type="match status" value="1"/>
</dbReference>
<dbReference type="InterPro" id="IPR006638">
    <property type="entry name" value="Elp3/MiaA/NifB-like_rSAM"/>
</dbReference>
<gene>
    <name evidence="7" type="ORF">ACFF45_23380</name>
</gene>
<evidence type="ECO:0000256" key="2">
    <source>
        <dbReference type="ARBA" id="ARBA00022691"/>
    </source>
</evidence>
<keyword evidence="8" id="KW-1185">Reference proteome</keyword>
<evidence type="ECO:0000256" key="4">
    <source>
        <dbReference type="ARBA" id="ARBA00023004"/>
    </source>
</evidence>
<sequence length="624" mass="69191">MSPDQRARLDRLRTSRLAELAERTGSELPWDVRRYPVLAVLAPVMTSTEGEITYPGDPMCLYAALSVAVDHALRSARRGAGPGSPFSDLCPDWGTAPSRRDRLAADHALREWNADDSVADHTVFDPRVWDERSEADFRAELRRRRPRVLLISTVSPGNRYALEMARVTKEELPHCLVILGGRHVDETMRYLPGTGKLVVEYSSPLRAVDDRRIGPVVDFLVAGEGYYALDLLLRAVSLAMDLDRTRAHPADVVDVLRLLGEAGERVPGSSLICGITEDAVHAFPAKGPAFDLADLPSPYQGFAIRSRFPVFPLADGSPARTAHMTVSNACPYHCDFCSEAATVVGGLKRFGRDPAAVAVERICEYVSYGAEAVFFDDSIFWSGTFPLIRAFCDQLSAVRQAQGPDDLPPACRKWITEDDDWQRLRGLQFGAQVTVDLMTALHKEDDVRQVLAAMREAGCTYVYMGIESMAAEVMQHVHKNVRRVAGRPWKAKVRRALELIREAGIPAGSSVLFGLEGETRETIEETVQEVGLLIDDDLLGLASPNILTYHPATAITRAHGMADRLDYHSPQVENRPPYVYFEEAFPGVVSQRLTEDDIWFIHESTAKRWGTVRNSAAPEQRSTV</sequence>
<dbReference type="Pfam" id="PF04055">
    <property type="entry name" value="Radical_SAM"/>
    <property type="match status" value="1"/>
</dbReference>
<evidence type="ECO:0000256" key="3">
    <source>
        <dbReference type="ARBA" id="ARBA00022723"/>
    </source>
</evidence>
<dbReference type="InterPro" id="IPR013785">
    <property type="entry name" value="Aldolase_TIM"/>
</dbReference>
<evidence type="ECO:0000313" key="7">
    <source>
        <dbReference type="EMBL" id="MFB9465568.1"/>
    </source>
</evidence>
<dbReference type="InterPro" id="IPR007197">
    <property type="entry name" value="rSAM"/>
</dbReference>
<name>A0ABV5N5J2_9ACTN</name>
<organism evidence="7 8">
    <name type="scientific">Streptomyces cinereospinus</name>
    <dbReference type="NCBI Taxonomy" id="285561"/>
    <lineage>
        <taxon>Bacteria</taxon>
        <taxon>Bacillati</taxon>
        <taxon>Actinomycetota</taxon>
        <taxon>Actinomycetes</taxon>
        <taxon>Kitasatosporales</taxon>
        <taxon>Streptomycetaceae</taxon>
        <taxon>Streptomyces</taxon>
    </lineage>
</organism>
<keyword evidence="5" id="KW-0411">Iron-sulfur</keyword>
<evidence type="ECO:0000256" key="1">
    <source>
        <dbReference type="ARBA" id="ARBA00001966"/>
    </source>
</evidence>
<reference evidence="7 8" key="1">
    <citation type="submission" date="2024-09" db="EMBL/GenBank/DDBJ databases">
        <authorList>
            <person name="Sun Q."/>
            <person name="Mori K."/>
        </authorList>
    </citation>
    <scope>NUCLEOTIDE SEQUENCE [LARGE SCALE GENOMIC DNA]</scope>
    <source>
        <strain evidence="7 8">JCM 6917</strain>
    </source>
</reference>
<dbReference type="InterPro" id="IPR051198">
    <property type="entry name" value="BchE-like"/>
</dbReference>
<keyword evidence="2" id="KW-0949">S-adenosyl-L-methionine</keyword>